<proteinExistence type="predicted"/>
<organism evidence="2 3">
    <name type="scientific">Biomphalaria glabrata</name>
    <name type="common">Bloodfluke planorb</name>
    <name type="synonym">Freshwater snail</name>
    <dbReference type="NCBI Taxonomy" id="6526"/>
    <lineage>
        <taxon>Eukaryota</taxon>
        <taxon>Metazoa</taxon>
        <taxon>Spiralia</taxon>
        <taxon>Lophotrochozoa</taxon>
        <taxon>Mollusca</taxon>
        <taxon>Gastropoda</taxon>
        <taxon>Heterobranchia</taxon>
        <taxon>Euthyneura</taxon>
        <taxon>Panpulmonata</taxon>
        <taxon>Hygrophila</taxon>
        <taxon>Lymnaeoidea</taxon>
        <taxon>Planorbidae</taxon>
        <taxon>Biomphalaria</taxon>
    </lineage>
</organism>
<dbReference type="EnsemblMetazoa" id="BGLB027632-RA">
    <property type="protein sequence ID" value="BGLB027632-PA"/>
    <property type="gene ID" value="BGLB027632"/>
</dbReference>
<feature type="transmembrane region" description="Helical" evidence="1">
    <location>
        <begin position="136"/>
        <end position="156"/>
    </location>
</feature>
<dbReference type="VEuPathDB" id="VectorBase:BGLB027632"/>
<dbReference type="VEuPathDB" id="VectorBase:BGLAX_028771"/>
<gene>
    <name evidence="2" type="primary">106067084</name>
</gene>
<protein>
    <submittedName>
        <fullName evidence="2">Uncharacterized protein</fullName>
    </submittedName>
</protein>
<feature type="transmembrane region" description="Helical" evidence="1">
    <location>
        <begin position="27"/>
        <end position="51"/>
    </location>
</feature>
<feature type="transmembrane region" description="Helical" evidence="1">
    <location>
        <begin position="177"/>
        <end position="196"/>
    </location>
</feature>
<feature type="transmembrane region" description="Helical" evidence="1">
    <location>
        <begin position="106"/>
        <end position="130"/>
    </location>
</feature>
<keyword evidence="1" id="KW-0472">Membrane</keyword>
<evidence type="ECO:0000313" key="2">
    <source>
        <dbReference type="EnsemblMetazoa" id="BGLB027632-PA"/>
    </source>
</evidence>
<keyword evidence="1" id="KW-0812">Transmembrane</keyword>
<reference evidence="2" key="1">
    <citation type="submission" date="2020-05" db="UniProtKB">
        <authorList>
            <consortium name="EnsemblMetazoa"/>
        </authorList>
    </citation>
    <scope>IDENTIFICATION</scope>
    <source>
        <strain evidence="2">BB02</strain>
    </source>
</reference>
<dbReference type="Proteomes" id="UP000076420">
    <property type="component" value="Unassembled WGS sequence"/>
</dbReference>
<dbReference type="KEGG" id="bgt:106067084"/>
<feature type="transmembrane region" description="Helical" evidence="1">
    <location>
        <begin position="71"/>
        <end position="94"/>
    </location>
</feature>
<sequence>MSDFPAYIFMSLISDRESKGMGGCQKFLHIVSFLFLLGNNVADFISDWLFYAEVKGIGKGIVYGEPDQVAVWALLAFCIIGTITFILEIVNLWWESFRKNAWIDSDLLSAVVIWIEDIPQVIISFCLILCREEPISVFQLVKASVIITGIFIRILVSLVKYCNKDAIRSHHHVKFKVCIMLGMIFEAAFALAIFVLTQTERNGSGTVSFRVPTTIIDDQLDDQRYFGNVSIFASHVYFFNQGQLDQDKNDSVVNWIRLTTINKLRSSPNKELEFKIQFEEVANVLKMAIWEKLPSWTLVVCYNVDISIPSIQNVTNTTCAATNYFNDPVNAFIKFRYEEPSSMFKKNVLGEIYANMKLNQSGQCTPYSDYRSTIEESLRDQVNMTLHYYRNNLSLLPSDTNHMKHNGTQDPTFFRNIKSDMTDVSEIWRTGWMECEATGQVGPVLDQRMELDCSMT</sequence>
<evidence type="ECO:0000313" key="3">
    <source>
        <dbReference type="Proteomes" id="UP000076420"/>
    </source>
</evidence>
<evidence type="ECO:0000256" key="1">
    <source>
        <dbReference type="SAM" id="Phobius"/>
    </source>
</evidence>
<dbReference type="AlphaFoldDB" id="A0A2C9L714"/>
<dbReference type="OrthoDB" id="6268706at2759"/>
<name>A0A2C9L714_BIOGL</name>
<accession>A0A2C9L714</accession>
<keyword evidence="1" id="KW-1133">Transmembrane helix</keyword>